<dbReference type="NCBIfam" id="TIGR03590">
    <property type="entry name" value="PseG"/>
    <property type="match status" value="1"/>
</dbReference>
<dbReference type="AlphaFoldDB" id="A0A7X1ZJL5"/>
<dbReference type="InterPro" id="IPR000182">
    <property type="entry name" value="GNAT_dom"/>
</dbReference>
<reference evidence="5 6" key="1">
    <citation type="submission" date="2019-10" db="EMBL/GenBank/DDBJ databases">
        <title>Draft whole-genome sequence of the purple nonsulfur photosynthetic bacterium Roseospira navarrensis DSM 15114.</title>
        <authorList>
            <person name="Kyndt J.A."/>
            <person name="Meyer T.E."/>
        </authorList>
    </citation>
    <scope>NUCLEOTIDE SEQUENCE [LARGE SCALE GENOMIC DNA]</scope>
    <source>
        <strain evidence="5 6">DSM 15114</strain>
    </source>
</reference>
<dbReference type="InterPro" id="IPR020023">
    <property type="entry name" value="PseG"/>
</dbReference>
<keyword evidence="5" id="KW-0378">Hydrolase</keyword>
<sequence length="535" mass="56515">MPGSPGRVVVVRADASRRMGTGHVLRGLTLAGALRDLGAAVRVVCRAHPGHLMERIAAEGFPVAGLPAPAAGDDSWLGASEPTDAEETIAALAGARPDWLIVDHYALGAAWEQALRPHVGAILAVDDLADRPHTCDALLDANLHPDPEARYDGLVPDGCRLLCGPWFAPLRPEYAAARRRRGGPRAGPVRRVLVFYGGSDASNETARALRVLSRPPFRAMGVDVVVGANHPDPAGIAALAAARPNITLHGPRPHLADLMAAADVALGAGGVSVWERATLGLPSLLTVTAANQAAQVARLEETGAVWSLGPVEAVTDDALADTMAALCDDTDARAGQAAAAFRLTDGRGAARVAEALCPDPDRALTARPATPADAALYFRWLNDPETRRQAFQTQPVPWAIHAPWFAAALEASDRWMRVAETPAGVPVGQVRLDRAAHGGIVSFGLDPLFRGRGWGPRLLHMARETWAGEARQSQPQPESRPQPLHGFVRPDNAASLRSFRRAGFVEAASRHPDAPAGSIDMVWTPPDPAQQEAPA</sequence>
<evidence type="ECO:0000256" key="2">
    <source>
        <dbReference type="PIRSR" id="PIRSR620023-2"/>
    </source>
</evidence>
<dbReference type="PANTHER" id="PTHR21015">
    <property type="entry name" value="UDP-N-ACETYLGLUCOSAMINE--N-ACETYLMURAMYL-(PENTAPEPTIDE) PYROPHOSPHORYL-UNDECAPRENOL N-ACETYLGLUCOSAMINE TRANSFERASE 1"/>
    <property type="match status" value="1"/>
</dbReference>
<feature type="binding site" evidence="2">
    <location>
        <position position="275"/>
    </location>
    <ligand>
        <name>substrate</name>
    </ligand>
</feature>
<evidence type="ECO:0000313" key="6">
    <source>
        <dbReference type="Proteomes" id="UP000434582"/>
    </source>
</evidence>
<feature type="active site" description="Proton acceptor" evidence="1">
    <location>
        <position position="23"/>
    </location>
</feature>
<evidence type="ECO:0000256" key="1">
    <source>
        <dbReference type="PIRSR" id="PIRSR620023-1"/>
    </source>
</evidence>
<protein>
    <submittedName>
        <fullName evidence="5">UDP-2,4-diacetamido-2,4, 6-trideoxy-beta-L-altropyranose hydrolase</fullName>
        <ecNumber evidence="5">3.6.1.57</ecNumber>
    </submittedName>
</protein>
<dbReference type="GO" id="GO:0016747">
    <property type="term" value="F:acyltransferase activity, transferring groups other than amino-acyl groups"/>
    <property type="evidence" value="ECO:0007669"/>
    <property type="project" value="InterPro"/>
</dbReference>
<evidence type="ECO:0000256" key="3">
    <source>
        <dbReference type="SAM" id="MobiDB-lite"/>
    </source>
</evidence>
<evidence type="ECO:0000313" key="5">
    <source>
        <dbReference type="EMBL" id="MQX38445.1"/>
    </source>
</evidence>
<proteinExistence type="predicted"/>
<dbReference type="Pfam" id="PF13302">
    <property type="entry name" value="Acetyltransf_3"/>
    <property type="match status" value="1"/>
</dbReference>
<dbReference type="SUPFAM" id="SSF55729">
    <property type="entry name" value="Acyl-CoA N-acyltransferases (Nat)"/>
    <property type="match status" value="1"/>
</dbReference>
<name>A0A7X1ZJL5_9PROT</name>
<gene>
    <name evidence="5" type="primary">pseG</name>
    <name evidence="5" type="ORF">GHC57_18160</name>
</gene>
<dbReference type="GO" id="GO:0016757">
    <property type="term" value="F:glycosyltransferase activity"/>
    <property type="evidence" value="ECO:0007669"/>
    <property type="project" value="TreeGrafter"/>
</dbReference>
<dbReference type="EMBL" id="WIVE01000102">
    <property type="protein sequence ID" value="MQX38445.1"/>
    <property type="molecule type" value="Genomic_DNA"/>
</dbReference>
<dbReference type="OrthoDB" id="9788924at2"/>
<organism evidence="5 6">
    <name type="scientific">Roseospira navarrensis</name>
    <dbReference type="NCBI Taxonomy" id="140058"/>
    <lineage>
        <taxon>Bacteria</taxon>
        <taxon>Pseudomonadati</taxon>
        <taxon>Pseudomonadota</taxon>
        <taxon>Alphaproteobacteria</taxon>
        <taxon>Rhodospirillales</taxon>
        <taxon>Rhodospirillaceae</taxon>
        <taxon>Roseospira</taxon>
    </lineage>
</organism>
<dbReference type="Proteomes" id="UP000434582">
    <property type="component" value="Unassembled WGS sequence"/>
</dbReference>
<dbReference type="Gene3D" id="3.40.50.11190">
    <property type="match status" value="1"/>
</dbReference>
<evidence type="ECO:0000259" key="4">
    <source>
        <dbReference type="PROSITE" id="PS51186"/>
    </source>
</evidence>
<dbReference type="PANTHER" id="PTHR21015:SF28">
    <property type="entry name" value="SLL1722 PROTEIN"/>
    <property type="match status" value="1"/>
</dbReference>
<dbReference type="SUPFAM" id="SSF53756">
    <property type="entry name" value="UDP-Glycosyltransferase/glycogen phosphorylase"/>
    <property type="match status" value="1"/>
</dbReference>
<dbReference type="Gene3D" id="3.40.630.30">
    <property type="match status" value="1"/>
</dbReference>
<dbReference type="PROSITE" id="PS51186">
    <property type="entry name" value="GNAT"/>
    <property type="match status" value="1"/>
</dbReference>
<dbReference type="RefSeq" id="WP_153346924.1">
    <property type="nucleotide sequence ID" value="NZ_WIVE01000102.1"/>
</dbReference>
<dbReference type="Gene3D" id="3.40.50.2000">
    <property type="entry name" value="Glycogen Phosphorylase B"/>
    <property type="match status" value="1"/>
</dbReference>
<feature type="region of interest" description="Disordered" evidence="3">
    <location>
        <begin position="467"/>
        <end position="491"/>
    </location>
</feature>
<feature type="domain" description="N-acetyltransferase" evidence="4">
    <location>
        <begin position="364"/>
        <end position="526"/>
    </location>
</feature>
<feature type="compositionally biased region" description="Low complexity" evidence="3">
    <location>
        <begin position="471"/>
        <end position="483"/>
    </location>
</feature>
<comment type="caution">
    <text evidence="5">The sequence shown here is derived from an EMBL/GenBank/DDBJ whole genome shotgun (WGS) entry which is preliminary data.</text>
</comment>
<dbReference type="InterPro" id="IPR016181">
    <property type="entry name" value="Acyl_CoA_acyltransferase"/>
</dbReference>
<feature type="binding site" evidence="2">
    <location>
        <position position="171"/>
    </location>
    <ligand>
        <name>substrate</name>
    </ligand>
</feature>
<accession>A0A7X1ZJL5</accession>
<keyword evidence="6" id="KW-1185">Reference proteome</keyword>
<feature type="region of interest" description="Disordered" evidence="3">
    <location>
        <begin position="508"/>
        <end position="535"/>
    </location>
</feature>
<dbReference type="GO" id="GO:0016787">
    <property type="term" value="F:hydrolase activity"/>
    <property type="evidence" value="ECO:0007669"/>
    <property type="project" value="UniProtKB-KW"/>
</dbReference>
<dbReference type="EC" id="3.6.1.57" evidence="5"/>